<organism evidence="2 3">
    <name type="scientific">Nitratireductor mangrovi</name>
    <dbReference type="NCBI Taxonomy" id="2599600"/>
    <lineage>
        <taxon>Bacteria</taxon>
        <taxon>Pseudomonadati</taxon>
        <taxon>Pseudomonadota</taxon>
        <taxon>Alphaproteobacteria</taxon>
        <taxon>Hyphomicrobiales</taxon>
        <taxon>Phyllobacteriaceae</taxon>
        <taxon>Nitratireductor</taxon>
    </lineage>
</organism>
<protein>
    <submittedName>
        <fullName evidence="2">DUF2177 family protein</fullName>
    </submittedName>
</protein>
<feature type="transmembrane region" description="Helical" evidence="1">
    <location>
        <begin position="110"/>
        <end position="132"/>
    </location>
</feature>
<name>A0A5B8L4P4_9HYPH</name>
<evidence type="ECO:0000313" key="3">
    <source>
        <dbReference type="Proteomes" id="UP000321389"/>
    </source>
</evidence>
<evidence type="ECO:0000256" key="1">
    <source>
        <dbReference type="SAM" id="Phobius"/>
    </source>
</evidence>
<dbReference type="Pfam" id="PF09945">
    <property type="entry name" value="DUF2177"/>
    <property type="match status" value="1"/>
</dbReference>
<dbReference type="Proteomes" id="UP000321389">
    <property type="component" value="Chromosome"/>
</dbReference>
<gene>
    <name evidence="2" type="ORF">FQ775_20320</name>
</gene>
<keyword evidence="1" id="KW-0472">Membrane</keyword>
<feature type="transmembrane region" description="Helical" evidence="1">
    <location>
        <begin position="70"/>
        <end position="90"/>
    </location>
</feature>
<proteinExistence type="predicted"/>
<evidence type="ECO:0000313" key="2">
    <source>
        <dbReference type="EMBL" id="QDZ02528.1"/>
    </source>
</evidence>
<dbReference type="AlphaFoldDB" id="A0A5B8L4P4"/>
<keyword evidence="1" id="KW-1133">Transmembrane helix</keyword>
<keyword evidence="3" id="KW-1185">Reference proteome</keyword>
<dbReference type="EMBL" id="CP042301">
    <property type="protein sequence ID" value="QDZ02528.1"/>
    <property type="molecule type" value="Genomic_DNA"/>
</dbReference>
<dbReference type="OrthoDB" id="166547at2"/>
<dbReference type="RefSeq" id="WP_146301165.1">
    <property type="nucleotide sequence ID" value="NZ_CP042301.2"/>
</dbReference>
<dbReference type="InterPro" id="IPR018687">
    <property type="entry name" value="DUF2177_membr"/>
</dbReference>
<feature type="transmembrane region" description="Helical" evidence="1">
    <location>
        <begin position="5"/>
        <end position="24"/>
    </location>
</feature>
<keyword evidence="1" id="KW-0812">Transmembrane</keyword>
<sequence>MRFLAAYGIAATIFLAIDLVWIGLVARGFYASRLGELLLPQPRAGVAVIFYAVYVAGLVYFAVSAGLANGSWQTAALNGALFGFFCYLTYDATNYATLAGYDPVVAIVDTLWGTVLSGFVAGATVLVLQAFAPS</sequence>
<reference evidence="2" key="1">
    <citation type="submission" date="2020-04" db="EMBL/GenBank/DDBJ databases">
        <title>Nitratireductor sp. nov. isolated from mangrove soil.</title>
        <authorList>
            <person name="Ye Y."/>
        </authorList>
    </citation>
    <scope>NUCLEOTIDE SEQUENCE</scope>
    <source>
        <strain evidence="2">SY7</strain>
    </source>
</reference>
<dbReference type="KEGG" id="niy:FQ775_20320"/>
<accession>A0A5B8L4P4</accession>
<feature type="transmembrane region" description="Helical" evidence="1">
    <location>
        <begin position="44"/>
        <end position="63"/>
    </location>
</feature>